<dbReference type="CDD" id="cd07067">
    <property type="entry name" value="HP_PGM_like"/>
    <property type="match status" value="1"/>
</dbReference>
<accession>A0ABP7D640</accession>
<dbReference type="Gene3D" id="3.40.50.1240">
    <property type="entry name" value="Phosphoglycerate mutase-like"/>
    <property type="match status" value="1"/>
</dbReference>
<evidence type="ECO:0008006" key="5">
    <source>
        <dbReference type="Google" id="ProtNLM"/>
    </source>
</evidence>
<organism evidence="3 4">
    <name type="scientific">Nonomuraea antimicrobica</name>
    <dbReference type="NCBI Taxonomy" id="561173"/>
    <lineage>
        <taxon>Bacteria</taxon>
        <taxon>Bacillati</taxon>
        <taxon>Actinomycetota</taxon>
        <taxon>Actinomycetes</taxon>
        <taxon>Streptosporangiales</taxon>
        <taxon>Streptosporangiaceae</taxon>
        <taxon>Nonomuraea</taxon>
    </lineage>
</organism>
<dbReference type="SUPFAM" id="SSF53254">
    <property type="entry name" value="Phosphoglycerate mutase-like"/>
    <property type="match status" value="1"/>
</dbReference>
<keyword evidence="1" id="KW-0378">Hydrolase</keyword>
<dbReference type="EMBL" id="BAAAZP010000163">
    <property type="protein sequence ID" value="GAA3701145.1"/>
    <property type="molecule type" value="Genomic_DNA"/>
</dbReference>
<evidence type="ECO:0000256" key="2">
    <source>
        <dbReference type="SAM" id="MobiDB-lite"/>
    </source>
</evidence>
<dbReference type="PANTHER" id="PTHR20935">
    <property type="entry name" value="PHOSPHOGLYCERATE MUTASE-RELATED"/>
    <property type="match status" value="1"/>
</dbReference>
<feature type="region of interest" description="Disordered" evidence="2">
    <location>
        <begin position="191"/>
        <end position="220"/>
    </location>
</feature>
<feature type="compositionally biased region" description="Low complexity" evidence="2">
    <location>
        <begin position="191"/>
        <end position="212"/>
    </location>
</feature>
<dbReference type="InterPro" id="IPR051021">
    <property type="entry name" value="Mito_Ser/Thr_phosphatase"/>
</dbReference>
<dbReference type="InterPro" id="IPR013078">
    <property type="entry name" value="His_Pase_superF_clade-1"/>
</dbReference>
<feature type="region of interest" description="Disordered" evidence="2">
    <location>
        <begin position="113"/>
        <end position="154"/>
    </location>
</feature>
<gene>
    <name evidence="3" type="ORF">GCM10022224_078820</name>
</gene>
<comment type="caution">
    <text evidence="3">The sequence shown here is derived from an EMBL/GenBank/DDBJ whole genome shotgun (WGS) entry which is preliminary data.</text>
</comment>
<protein>
    <recommendedName>
        <fullName evidence="5">Phosphohistidine phosphatase</fullName>
    </recommendedName>
</protein>
<proteinExistence type="predicted"/>
<evidence type="ECO:0000313" key="4">
    <source>
        <dbReference type="Proteomes" id="UP001500902"/>
    </source>
</evidence>
<evidence type="ECO:0000313" key="3">
    <source>
        <dbReference type="EMBL" id="GAA3701145.1"/>
    </source>
</evidence>
<dbReference type="PANTHER" id="PTHR20935:SF1">
    <property type="entry name" value="SLL1549 PROTEIN"/>
    <property type="match status" value="1"/>
</dbReference>
<dbReference type="Pfam" id="PF00300">
    <property type="entry name" value="His_Phos_1"/>
    <property type="match status" value="1"/>
</dbReference>
<feature type="compositionally biased region" description="Basic and acidic residues" evidence="2">
    <location>
        <begin position="143"/>
        <end position="154"/>
    </location>
</feature>
<evidence type="ECO:0000256" key="1">
    <source>
        <dbReference type="ARBA" id="ARBA00022801"/>
    </source>
</evidence>
<name>A0ABP7D640_9ACTN</name>
<dbReference type="InterPro" id="IPR029033">
    <property type="entry name" value="His_PPase_superfam"/>
</dbReference>
<dbReference type="Proteomes" id="UP001500902">
    <property type="component" value="Unassembled WGS sequence"/>
</dbReference>
<reference evidence="4" key="1">
    <citation type="journal article" date="2019" name="Int. J. Syst. Evol. Microbiol.">
        <title>The Global Catalogue of Microorganisms (GCM) 10K type strain sequencing project: providing services to taxonomists for standard genome sequencing and annotation.</title>
        <authorList>
            <consortium name="The Broad Institute Genomics Platform"/>
            <consortium name="The Broad Institute Genome Sequencing Center for Infectious Disease"/>
            <person name="Wu L."/>
            <person name="Ma J."/>
        </authorList>
    </citation>
    <scope>NUCLEOTIDE SEQUENCE [LARGE SCALE GENOMIC DNA]</scope>
    <source>
        <strain evidence="4">JCM 16904</strain>
    </source>
</reference>
<keyword evidence="4" id="KW-1185">Reference proteome</keyword>
<sequence>MAMDTPRRIVLMRHAKADWNDGADHERPLADRGRKDAPTAGRWLAGSGINLDLALVTTAARGRETWKLVAAELPRRPRTVYDERLYEADLGELIALINETPDDVGDLVVLGGNPGIGRRPGRRGGGRPAGQDEPVRLPHRRDRGPDLHRVLEGRGARYGRTGRLLGPALLIGQRPPAATRPALLAVARGLTSAGASHAAGSSRGRGASTAGSPARVPPRP</sequence>